<feature type="region of interest" description="Disordered" evidence="1">
    <location>
        <begin position="253"/>
        <end position="273"/>
    </location>
</feature>
<proteinExistence type="predicted"/>
<evidence type="ECO:0000256" key="1">
    <source>
        <dbReference type="SAM" id="MobiDB-lite"/>
    </source>
</evidence>
<feature type="compositionally biased region" description="Polar residues" evidence="1">
    <location>
        <begin position="209"/>
        <end position="219"/>
    </location>
</feature>
<sequence>MMDAQNNWSDRTEIAMEQIENTENENTDQGAAITASPASRVYDEEFFVTNFSTTRRAIQGRNAYAAWARKLGLTKKDDPEFLRIHDELRKAGENLDKVLAHLGDIALFKLPASEKELDAMTQKPPKTASTQEIATTPIAAAPLNQDRSDSASQGKKSNKRTRDSEGFISPPKHLTRKAPKANPSLDITDDTPTSDPDVDVNILDPVGAKTNQNTKNIGSAKQPIRKQPPPPPRPDISGYRKVEPTLQYSAALRGETTERPRATLPSPPRATGDARFNAGMLKDLFEIIADTSVNRSALVTAFRNSLPALRVASTDIDRSYIIFEAYCGLL</sequence>
<dbReference type="Proteomes" id="UP000887013">
    <property type="component" value="Unassembled WGS sequence"/>
</dbReference>
<gene>
    <name evidence="2" type="ORF">NPIL_78661</name>
</gene>
<feature type="region of interest" description="Disordered" evidence="1">
    <location>
        <begin position="117"/>
        <end position="241"/>
    </location>
</feature>
<organism evidence="2 3">
    <name type="scientific">Nephila pilipes</name>
    <name type="common">Giant wood spider</name>
    <name type="synonym">Nephila maculata</name>
    <dbReference type="NCBI Taxonomy" id="299642"/>
    <lineage>
        <taxon>Eukaryota</taxon>
        <taxon>Metazoa</taxon>
        <taxon>Ecdysozoa</taxon>
        <taxon>Arthropoda</taxon>
        <taxon>Chelicerata</taxon>
        <taxon>Arachnida</taxon>
        <taxon>Araneae</taxon>
        <taxon>Araneomorphae</taxon>
        <taxon>Entelegynae</taxon>
        <taxon>Araneoidea</taxon>
        <taxon>Nephilidae</taxon>
        <taxon>Nephila</taxon>
    </lineage>
</organism>
<evidence type="ECO:0000313" key="2">
    <source>
        <dbReference type="EMBL" id="GFU03697.1"/>
    </source>
</evidence>
<dbReference type="EMBL" id="BMAW01027736">
    <property type="protein sequence ID" value="GFU03697.1"/>
    <property type="molecule type" value="Genomic_DNA"/>
</dbReference>
<protein>
    <submittedName>
        <fullName evidence="2">Uncharacterized protein</fullName>
    </submittedName>
</protein>
<comment type="caution">
    <text evidence="2">The sequence shown here is derived from an EMBL/GenBank/DDBJ whole genome shotgun (WGS) entry which is preliminary data.</text>
</comment>
<accession>A0A8X6Q6X3</accession>
<dbReference type="AlphaFoldDB" id="A0A8X6Q6X3"/>
<name>A0A8X6Q6X3_NEPPI</name>
<keyword evidence="3" id="KW-1185">Reference proteome</keyword>
<reference evidence="2" key="1">
    <citation type="submission" date="2020-08" db="EMBL/GenBank/DDBJ databases">
        <title>Multicomponent nature underlies the extraordinary mechanical properties of spider dragline silk.</title>
        <authorList>
            <person name="Kono N."/>
            <person name="Nakamura H."/>
            <person name="Mori M."/>
            <person name="Yoshida Y."/>
            <person name="Ohtoshi R."/>
            <person name="Malay A.D."/>
            <person name="Moran D.A.P."/>
            <person name="Tomita M."/>
            <person name="Numata K."/>
            <person name="Arakawa K."/>
        </authorList>
    </citation>
    <scope>NUCLEOTIDE SEQUENCE</scope>
</reference>
<feature type="region of interest" description="Disordered" evidence="1">
    <location>
        <begin position="1"/>
        <end position="35"/>
    </location>
</feature>
<feature type="compositionally biased region" description="Low complexity" evidence="1">
    <location>
        <begin position="183"/>
        <end position="195"/>
    </location>
</feature>
<evidence type="ECO:0000313" key="3">
    <source>
        <dbReference type="Proteomes" id="UP000887013"/>
    </source>
</evidence>